<reference evidence="1 2" key="1">
    <citation type="submission" date="2018-08" db="EMBL/GenBank/DDBJ databases">
        <title>Recombination of ecologically and evolutionarily significant loci maintains genetic cohesion in the Pseudomonas syringae species complex.</title>
        <authorList>
            <person name="Dillon M."/>
            <person name="Thakur S."/>
            <person name="Almeida R.N.D."/>
            <person name="Weir B.S."/>
            <person name="Guttman D.S."/>
        </authorList>
    </citation>
    <scope>NUCLEOTIDE SEQUENCE [LARGE SCALE GENOMIC DNA]</scope>
    <source>
        <strain evidence="1 2">ICMP 4316</strain>
    </source>
</reference>
<protein>
    <submittedName>
        <fullName evidence="1">Uncharacterized protein</fullName>
    </submittedName>
</protein>
<evidence type="ECO:0000313" key="2">
    <source>
        <dbReference type="Proteomes" id="UP000275613"/>
    </source>
</evidence>
<dbReference type="EMBL" id="RBPV01000016">
    <property type="protein sequence ID" value="RMO66619.1"/>
    <property type="molecule type" value="Genomic_DNA"/>
</dbReference>
<evidence type="ECO:0000313" key="1">
    <source>
        <dbReference type="EMBL" id="RMO66619.1"/>
    </source>
</evidence>
<comment type="caution">
    <text evidence="1">The sequence shown here is derived from an EMBL/GenBank/DDBJ whole genome shotgun (WGS) entry which is preliminary data.</text>
</comment>
<organism evidence="1 2">
    <name type="scientific">Pseudomonas amygdali pv. eriobotryae</name>
    <dbReference type="NCBI Taxonomy" id="129137"/>
    <lineage>
        <taxon>Bacteria</taxon>
        <taxon>Pseudomonadati</taxon>
        <taxon>Pseudomonadota</taxon>
        <taxon>Gammaproteobacteria</taxon>
        <taxon>Pseudomonadales</taxon>
        <taxon>Pseudomonadaceae</taxon>
        <taxon>Pseudomonas</taxon>
        <taxon>Pseudomonas amygdali</taxon>
    </lineage>
</organism>
<name>A0A3M3X9H9_PSEA0</name>
<dbReference type="Proteomes" id="UP000275613">
    <property type="component" value="Unassembled WGS sequence"/>
</dbReference>
<sequence length="426" mass="45106">MVLHEGSPGLEVFLVVGRGPGKCWPGLAIDRVEDVYRVATDGAAGTLDDRLVVIILILDPGQQRVVETTGGKVPGQVQLHIAICPFQLAIVEVAPEGATICRQAVGLDGIALQGTVEKLDAATQLPVGIEVMVEAQLSHVVVVMQLAHALLTEERIARGGTRLVGITRQATIQRCIVAHEVAFEGNARDVVDLPAQNRSHAIAFGLDVITKGIAAFAHDVEAIGETPFVIQRTGRVQRAALHALIIELAAQRDLALGQWLLGDHVEGAARIAPAVQRGGRTAQHFKALDGVGIRHVRIAAIDREAVAIELAGGKTAHRECSQPLTAEVVGPPDATRVVQSVLQSCGTDVFYRVAGHNADGLWRFMQRGIGARGAGGACGPIAFDRPLRRFGIGSALDVDILQLYGRLPGSNLVSPGGLRDRLNDAK</sequence>
<gene>
    <name evidence="1" type="ORF">ALQ39_102569</name>
</gene>
<proteinExistence type="predicted"/>
<dbReference type="AlphaFoldDB" id="A0A3M3X9H9"/>
<accession>A0A3M3X9H9</accession>